<feature type="chain" id="PRO_5025387871" evidence="5">
    <location>
        <begin position="24"/>
        <end position="1190"/>
    </location>
</feature>
<dbReference type="CDD" id="cd06071">
    <property type="entry name" value="Beach"/>
    <property type="match status" value="1"/>
</dbReference>
<dbReference type="SMART" id="SM01026">
    <property type="entry name" value="Beach"/>
    <property type="match status" value="1"/>
</dbReference>
<feature type="domain" description="BEACH-type PH" evidence="7">
    <location>
        <begin position="358"/>
        <end position="499"/>
    </location>
</feature>
<dbReference type="PANTHER" id="PTHR13743:SF112">
    <property type="entry name" value="BEACH DOMAIN-CONTAINING PROTEIN"/>
    <property type="match status" value="1"/>
</dbReference>
<dbReference type="Proteomes" id="UP000436088">
    <property type="component" value="Unassembled WGS sequence"/>
</dbReference>
<dbReference type="InterPro" id="IPR023362">
    <property type="entry name" value="PH-BEACH_dom"/>
</dbReference>
<evidence type="ECO:0000256" key="1">
    <source>
        <dbReference type="ARBA" id="ARBA00022574"/>
    </source>
</evidence>
<reference evidence="8" key="1">
    <citation type="submission" date="2019-09" db="EMBL/GenBank/DDBJ databases">
        <title>Draft genome information of white flower Hibiscus syriacus.</title>
        <authorList>
            <person name="Kim Y.-M."/>
        </authorList>
    </citation>
    <scope>NUCLEOTIDE SEQUENCE [LARGE SCALE GENOMIC DNA]</scope>
    <source>
        <strain evidence="8">YM2019G1</strain>
    </source>
</reference>
<dbReference type="Gene3D" id="1.10.1540.10">
    <property type="entry name" value="BEACH domain"/>
    <property type="match status" value="1"/>
</dbReference>
<evidence type="ECO:0000313" key="8">
    <source>
        <dbReference type="EMBL" id="KAE8714374.1"/>
    </source>
</evidence>
<dbReference type="Pfam" id="PF16057">
    <property type="entry name" value="DUF4800"/>
    <property type="match status" value="1"/>
</dbReference>
<evidence type="ECO:0000256" key="4">
    <source>
        <dbReference type="SAM" id="MobiDB-lite"/>
    </source>
</evidence>
<dbReference type="EMBL" id="VEPZ02000872">
    <property type="protein sequence ID" value="KAE8714374.1"/>
    <property type="molecule type" value="Genomic_DNA"/>
</dbReference>
<protein>
    <submittedName>
        <fullName evidence="8">BEACH domain-containing protein lvsC-like isoform X4</fullName>
    </submittedName>
</protein>
<dbReference type="SUPFAM" id="SSF50978">
    <property type="entry name" value="WD40 repeat-like"/>
    <property type="match status" value="1"/>
</dbReference>
<dbReference type="SUPFAM" id="SSF81837">
    <property type="entry name" value="BEACH domain"/>
    <property type="match status" value="1"/>
</dbReference>
<evidence type="ECO:0000313" key="9">
    <source>
        <dbReference type="Proteomes" id="UP000436088"/>
    </source>
</evidence>
<dbReference type="InterPro" id="IPR001680">
    <property type="entry name" value="WD40_rpt"/>
</dbReference>
<dbReference type="FunFam" id="1.10.1540.10:FF:000001">
    <property type="entry name" value="neurobeachin isoform X1"/>
    <property type="match status" value="1"/>
</dbReference>
<feature type="compositionally biased region" description="Low complexity" evidence="4">
    <location>
        <begin position="307"/>
        <end position="320"/>
    </location>
</feature>
<feature type="repeat" description="WD" evidence="3">
    <location>
        <begin position="953"/>
        <end position="984"/>
    </location>
</feature>
<dbReference type="Pfam" id="PF02138">
    <property type="entry name" value="Beach"/>
    <property type="match status" value="1"/>
</dbReference>
<dbReference type="InterPro" id="IPR011993">
    <property type="entry name" value="PH-like_dom_sf"/>
</dbReference>
<dbReference type="PANTHER" id="PTHR13743">
    <property type="entry name" value="BEIGE/BEACH-RELATED"/>
    <property type="match status" value="1"/>
</dbReference>
<dbReference type="InterPro" id="IPR000409">
    <property type="entry name" value="BEACH_dom"/>
</dbReference>
<dbReference type="Pfam" id="PF14844">
    <property type="entry name" value="PH_BEACH"/>
    <property type="match status" value="1"/>
</dbReference>
<evidence type="ECO:0000256" key="3">
    <source>
        <dbReference type="PROSITE-ProRule" id="PRU00221"/>
    </source>
</evidence>
<dbReference type="Pfam" id="PF20426">
    <property type="entry name" value="NBCH_WD40"/>
    <property type="match status" value="1"/>
</dbReference>
<evidence type="ECO:0000259" key="7">
    <source>
        <dbReference type="PROSITE" id="PS51783"/>
    </source>
</evidence>
<dbReference type="InterPro" id="IPR050865">
    <property type="entry name" value="BEACH_Domain"/>
</dbReference>
<evidence type="ECO:0000259" key="6">
    <source>
        <dbReference type="PROSITE" id="PS50197"/>
    </source>
</evidence>
<dbReference type="PROSITE" id="PS51783">
    <property type="entry name" value="PH_BEACH"/>
    <property type="match status" value="1"/>
</dbReference>
<accession>A0A6A3BBT8</accession>
<feature type="signal peptide" evidence="5">
    <location>
        <begin position="1"/>
        <end position="23"/>
    </location>
</feature>
<keyword evidence="2" id="KW-0677">Repeat</keyword>
<dbReference type="CDD" id="cd01201">
    <property type="entry name" value="PH_BEACH"/>
    <property type="match status" value="1"/>
</dbReference>
<dbReference type="Gene3D" id="2.30.29.30">
    <property type="entry name" value="Pleckstrin-homology domain (PH domain)/Phosphotyrosine-binding domain (PTB)"/>
    <property type="match status" value="1"/>
</dbReference>
<feature type="region of interest" description="Disordered" evidence="4">
    <location>
        <begin position="304"/>
        <end position="329"/>
    </location>
</feature>
<keyword evidence="1 3" id="KW-0853">WD repeat</keyword>
<evidence type="ECO:0000256" key="5">
    <source>
        <dbReference type="SAM" id="SignalP"/>
    </source>
</evidence>
<dbReference type="PROSITE" id="PS50082">
    <property type="entry name" value="WD_REPEATS_2"/>
    <property type="match status" value="1"/>
</dbReference>
<feature type="domain" description="BEACH" evidence="6">
    <location>
        <begin position="523"/>
        <end position="813"/>
    </location>
</feature>
<dbReference type="PROSITE" id="PS50197">
    <property type="entry name" value="BEACH"/>
    <property type="match status" value="1"/>
</dbReference>
<sequence length="1190" mass="134191">MALRGERCPRIVFRLLILYLCRSSLERALHCVQQFIALLPCFCATDDEQSKSRLQLFIWSLLIVRSQYGMLDNGARFHIIAHVIQETVNSGKSILATSMVGRDDSFDSSTYSKETGSIHNLIQKDRVASAVFDECKYVTMLESDRSRQLQDLRAKMSEISSLEIHNQKAFEDEIQSSLHTILASDDRRRAAFLLAHEEHQQNVNEKWMHMLRTLIDERGPWSANPFPNISVIHWKLDKTEDSWRRRLKLRRNYHFDKKICFPPSASPSNEASLTSSESKSSFVGHIPEQMKQFLLKSACRITDEGSSEPVESSTEPSGESDIPEDPSDCHSVEAVKSISDKMDIVQDRKDILEPSPETETSEVVMSLPCVLVTPKRKLAGQLAVMKDVLRFFGEFLVEGTVGSSVFKNLNASGNFERGDLKISEKGTSDNVEAENLHKEQLKNVKRHRRWSIGKIKAVLWTRYLLRYTAIEIFFSDSIAPVFMNFSSQKDAKQIGTLIVSTRNELLFQRGSNRDRNDLISFVDRRVALEMAETARERWRRRDITNFEYLMILNTLAGRSYNDLTQYPVFPWVLADYSSEFLDFNKSSTFRDLSKPVGALDSKRFEVFEDRYRNFCDPDIPSFYYGSHYSSMGIVLYYLLRLEPFTSLHRNLQGGKFDHADRLFQSIESTYSNCLSNTSDVKELVPEFYYMPEFLINSNSYHLGVKQDGEPINDVSLPPWAKGSPELFICKNREALESEYVSSNLHHWIDLVFGYKQRGKPAVEAGNVFYYLTYEGAVDLDSLDDELQRSAIVDQIANFGQTPIQIFRKRHPRRGPPIPIAHPLYFAPASISLTSVVSCITYPPSAVMFVGLLDSNIVIVNQGLTLSVKMWLTTQLHSGGNFTFSGSQDPFFGVGSDIISPRKIASPLAENVEFGAQCFATMQTLTENFLISCGNWENSFQVISLSDGRMVQSVRHHKDVVSCVAVTADGSILATGSHDTTVMVWVRVRVPEKRVRNLQTESIIAETPFHILCGHDDIITCLYVSVELDVVISGSKDGTCVFHTLREGRYVRSLLHPSRSALSKLVASRHGQIVLYSDGDLSLNLYSINGKHLASSESNGRLNCVELSACGEFLVCAGDQGQIVVRSMNTLDVVQRYNGVGKIITSLIVTPEECFLAGTKDGSLLVYSIENPQVRKGSVSLNQKTSVSFTG</sequence>
<dbReference type="PROSITE" id="PS50294">
    <property type="entry name" value="WD_REPEATS_REGION"/>
    <property type="match status" value="1"/>
</dbReference>
<dbReference type="Gene3D" id="2.130.10.10">
    <property type="entry name" value="YVTN repeat-like/Quinoprotein amine dehydrogenase"/>
    <property type="match status" value="1"/>
</dbReference>
<dbReference type="InterPro" id="IPR015943">
    <property type="entry name" value="WD40/YVTN_repeat-like_dom_sf"/>
</dbReference>
<name>A0A6A3BBT8_HIBSY</name>
<evidence type="ECO:0000256" key="2">
    <source>
        <dbReference type="ARBA" id="ARBA00022737"/>
    </source>
</evidence>
<comment type="caution">
    <text evidence="8">The sequence shown here is derived from an EMBL/GenBank/DDBJ whole genome shotgun (WGS) entry which is preliminary data.</text>
</comment>
<dbReference type="AlphaFoldDB" id="A0A6A3BBT8"/>
<dbReference type="InterPro" id="IPR036372">
    <property type="entry name" value="BEACH_dom_sf"/>
</dbReference>
<dbReference type="InterPro" id="IPR036322">
    <property type="entry name" value="WD40_repeat_dom_sf"/>
</dbReference>
<keyword evidence="5" id="KW-0732">Signal</keyword>
<keyword evidence="9" id="KW-1185">Reference proteome</keyword>
<proteinExistence type="predicted"/>
<dbReference type="InterPro" id="IPR046851">
    <property type="entry name" value="NBCH_WD40"/>
</dbReference>
<dbReference type="SUPFAM" id="SSF50729">
    <property type="entry name" value="PH domain-like"/>
    <property type="match status" value="1"/>
</dbReference>
<dbReference type="SMART" id="SM00320">
    <property type="entry name" value="WD40"/>
    <property type="match status" value="5"/>
</dbReference>
<organism evidence="8 9">
    <name type="scientific">Hibiscus syriacus</name>
    <name type="common">Rose of Sharon</name>
    <dbReference type="NCBI Taxonomy" id="106335"/>
    <lineage>
        <taxon>Eukaryota</taxon>
        <taxon>Viridiplantae</taxon>
        <taxon>Streptophyta</taxon>
        <taxon>Embryophyta</taxon>
        <taxon>Tracheophyta</taxon>
        <taxon>Spermatophyta</taxon>
        <taxon>Magnoliopsida</taxon>
        <taxon>eudicotyledons</taxon>
        <taxon>Gunneridae</taxon>
        <taxon>Pentapetalae</taxon>
        <taxon>rosids</taxon>
        <taxon>malvids</taxon>
        <taxon>Malvales</taxon>
        <taxon>Malvaceae</taxon>
        <taxon>Malvoideae</taxon>
        <taxon>Hibiscus</taxon>
    </lineage>
</organism>
<gene>
    <name evidence="8" type="ORF">F3Y22_tig00110198pilonHSYRG00259</name>
</gene>